<accession>A0A087AT63</accession>
<proteinExistence type="predicted"/>
<evidence type="ECO:0000313" key="1">
    <source>
        <dbReference type="EMBL" id="KFI61963.1"/>
    </source>
</evidence>
<sequence>MSKNGTTSAGKTRYRCTTCGTSRTTTQDHAARDLRYGLDWLPARASQDEHRPATRTLRRRCRMLWDLIPPVPRDGTVQRVLHLDGIHLGHDTVVLIAMDGHSHVAGWHAARREASDG</sequence>
<comment type="caution">
    <text evidence="1">The sequence shown here is derived from an EMBL/GenBank/DDBJ whole genome shotgun (WGS) entry which is preliminary data.</text>
</comment>
<name>A0A087AT63_9BIFI</name>
<dbReference type="Proteomes" id="UP000029067">
    <property type="component" value="Unassembled WGS sequence"/>
</dbReference>
<reference evidence="1 2" key="1">
    <citation type="submission" date="2014-03" db="EMBL/GenBank/DDBJ databases">
        <title>Genomics of Bifidobacteria.</title>
        <authorList>
            <person name="Ventura M."/>
            <person name="Milani C."/>
            <person name="Lugli G.A."/>
        </authorList>
    </citation>
    <scope>NUCLEOTIDE SEQUENCE [LARGE SCALE GENOMIC DNA]</scope>
    <source>
        <strain evidence="1 2">LMG 10738</strain>
    </source>
</reference>
<evidence type="ECO:0000313" key="2">
    <source>
        <dbReference type="Proteomes" id="UP000029067"/>
    </source>
</evidence>
<dbReference type="AlphaFoldDB" id="A0A087AT63"/>
<dbReference type="eggNOG" id="COG3677">
    <property type="taxonomic scope" value="Bacteria"/>
</dbReference>
<keyword evidence="2" id="KW-1185">Reference proteome</keyword>
<protein>
    <submittedName>
        <fullName evidence="1">Transposase for IS3509a</fullName>
    </submittedName>
</protein>
<gene>
    <name evidence="1" type="ORF">BCUN_1805</name>
</gene>
<dbReference type="STRING" id="1688.BCUN_1805"/>
<dbReference type="EMBL" id="JGYV01000013">
    <property type="protein sequence ID" value="KFI61963.1"/>
    <property type="molecule type" value="Genomic_DNA"/>
</dbReference>
<organism evidence="1 2">
    <name type="scientific">Bifidobacterium cuniculi</name>
    <dbReference type="NCBI Taxonomy" id="1688"/>
    <lineage>
        <taxon>Bacteria</taxon>
        <taxon>Bacillati</taxon>
        <taxon>Actinomycetota</taxon>
        <taxon>Actinomycetes</taxon>
        <taxon>Bifidobacteriales</taxon>
        <taxon>Bifidobacteriaceae</taxon>
        <taxon>Bifidobacterium</taxon>
    </lineage>
</organism>